<dbReference type="Pfam" id="PF00439">
    <property type="entry name" value="Bromodomain"/>
    <property type="match status" value="1"/>
</dbReference>
<evidence type="ECO:0000256" key="1">
    <source>
        <dbReference type="ARBA" id="ARBA00023117"/>
    </source>
</evidence>
<dbReference type="InterPro" id="IPR001487">
    <property type="entry name" value="Bromodomain"/>
</dbReference>
<name>A0ABR0ENN0_ZASCE</name>
<proteinExistence type="predicted"/>
<dbReference type="PRINTS" id="PR00503">
    <property type="entry name" value="BROMODOMAIN"/>
</dbReference>
<dbReference type="Gene3D" id="1.20.920.10">
    <property type="entry name" value="Bromodomain-like"/>
    <property type="match status" value="1"/>
</dbReference>
<protein>
    <recommendedName>
        <fullName evidence="4">Bromo domain-containing protein</fullName>
    </recommendedName>
</protein>
<dbReference type="InterPro" id="IPR050935">
    <property type="entry name" value="Bromo_chromatin_reader"/>
</dbReference>
<dbReference type="InterPro" id="IPR036427">
    <property type="entry name" value="Bromodomain-like_sf"/>
</dbReference>
<dbReference type="SMART" id="SM00297">
    <property type="entry name" value="BROMO"/>
    <property type="match status" value="1"/>
</dbReference>
<dbReference type="PANTHER" id="PTHR22880">
    <property type="entry name" value="FALZ-RELATED BROMODOMAIN-CONTAINING PROTEINS"/>
    <property type="match status" value="1"/>
</dbReference>
<dbReference type="EMBL" id="JAXOVC010000004">
    <property type="protein sequence ID" value="KAK4503090.1"/>
    <property type="molecule type" value="Genomic_DNA"/>
</dbReference>
<evidence type="ECO:0000313" key="5">
    <source>
        <dbReference type="EMBL" id="KAK4503090.1"/>
    </source>
</evidence>
<keyword evidence="1 2" id="KW-0103">Bromodomain</keyword>
<dbReference type="PROSITE" id="PS50014">
    <property type="entry name" value="BROMODOMAIN_2"/>
    <property type="match status" value="1"/>
</dbReference>
<feature type="region of interest" description="Disordered" evidence="3">
    <location>
        <begin position="70"/>
        <end position="168"/>
    </location>
</feature>
<evidence type="ECO:0000256" key="3">
    <source>
        <dbReference type="SAM" id="MobiDB-lite"/>
    </source>
</evidence>
<evidence type="ECO:0000259" key="4">
    <source>
        <dbReference type="PROSITE" id="PS50014"/>
    </source>
</evidence>
<dbReference type="SUPFAM" id="SSF47370">
    <property type="entry name" value="Bromodomain"/>
    <property type="match status" value="1"/>
</dbReference>
<accession>A0ABR0ENN0</accession>
<evidence type="ECO:0000313" key="6">
    <source>
        <dbReference type="Proteomes" id="UP001305779"/>
    </source>
</evidence>
<sequence>MDVEKAARAFRASLVNDLHKEYEEDAAQIRAQYDEKMAILKTHLNRDLASLDEGLEDDPVKWVAKYYPKKSPAGTAEPATTGRKRDRSPETNGAVIPGIDGAADDEQPAPPPPPPKSDRPFQKFIAAQGTDGRPKRTARRAPSKDYEDIVAADTTNREPPARTQPQQEQTPDLLFAAHILTNLCNPHLHTINRPFLAPVSLDECPDYNTIIPQPMDLETMSVKLSNGRYTTASDLKSDFELMIANCNEYNPQNHPIRECGIRLRRHFEEWWNGKERWERALAREQEKAREEAEEDDSEDEEEVDELLLDAVPTGDREVDERSRRRLEEEIARCARREGMGKEKRGT</sequence>
<keyword evidence="6" id="KW-1185">Reference proteome</keyword>
<gene>
    <name evidence="5" type="ORF">PRZ48_006517</name>
</gene>
<comment type="caution">
    <text evidence="5">The sequence shown here is derived from an EMBL/GenBank/DDBJ whole genome shotgun (WGS) entry which is preliminary data.</text>
</comment>
<dbReference type="CDD" id="cd04369">
    <property type="entry name" value="Bromodomain"/>
    <property type="match status" value="1"/>
</dbReference>
<feature type="domain" description="Bromo" evidence="4">
    <location>
        <begin position="187"/>
        <end position="257"/>
    </location>
</feature>
<dbReference type="Proteomes" id="UP001305779">
    <property type="component" value="Unassembled WGS sequence"/>
</dbReference>
<organism evidence="5 6">
    <name type="scientific">Zasmidium cellare</name>
    <name type="common">Wine cellar mold</name>
    <name type="synonym">Racodium cellare</name>
    <dbReference type="NCBI Taxonomy" id="395010"/>
    <lineage>
        <taxon>Eukaryota</taxon>
        <taxon>Fungi</taxon>
        <taxon>Dikarya</taxon>
        <taxon>Ascomycota</taxon>
        <taxon>Pezizomycotina</taxon>
        <taxon>Dothideomycetes</taxon>
        <taxon>Dothideomycetidae</taxon>
        <taxon>Mycosphaerellales</taxon>
        <taxon>Mycosphaerellaceae</taxon>
        <taxon>Zasmidium</taxon>
    </lineage>
</organism>
<feature type="compositionally biased region" description="Basic and acidic residues" evidence="3">
    <location>
        <begin position="314"/>
        <end position="325"/>
    </location>
</feature>
<feature type="compositionally biased region" description="Acidic residues" evidence="3">
    <location>
        <begin position="291"/>
        <end position="307"/>
    </location>
</feature>
<dbReference type="PANTHER" id="PTHR22880:SF225">
    <property type="entry name" value="BROMODOMAIN-CONTAINING PROTEIN BET-1-RELATED"/>
    <property type="match status" value="1"/>
</dbReference>
<reference evidence="5 6" key="1">
    <citation type="journal article" date="2023" name="G3 (Bethesda)">
        <title>A chromosome-level genome assembly of Zasmidium syzygii isolated from banana leaves.</title>
        <authorList>
            <person name="van Westerhoven A.C."/>
            <person name="Mehrabi R."/>
            <person name="Talebi R."/>
            <person name="Steentjes M.B.F."/>
            <person name="Corcolon B."/>
            <person name="Chong P.A."/>
            <person name="Kema G.H.J."/>
            <person name="Seidl M.F."/>
        </authorList>
    </citation>
    <scope>NUCLEOTIDE SEQUENCE [LARGE SCALE GENOMIC DNA]</scope>
    <source>
        <strain evidence="5 6">P124</strain>
    </source>
</reference>
<feature type="region of interest" description="Disordered" evidence="3">
    <location>
        <begin position="286"/>
        <end position="325"/>
    </location>
</feature>
<evidence type="ECO:0000256" key="2">
    <source>
        <dbReference type="PROSITE-ProRule" id="PRU00035"/>
    </source>
</evidence>